<proteinExistence type="predicted"/>
<keyword evidence="2" id="KW-1185">Reference proteome</keyword>
<dbReference type="EMBL" id="CP011011">
    <property type="protein sequence ID" value="ATC81486.1"/>
    <property type="molecule type" value="Genomic_DNA"/>
</dbReference>
<sequence>MLLWWRFQYEITLDFINKGRQFYDTTSFNGRELVSFKERLKLYRESGEKHPVELPLHYSSYWQDDQL</sequence>
<accession>A0ACA8DU61</accession>
<reference evidence="1" key="1">
    <citation type="submission" date="2015-03" db="EMBL/GenBank/DDBJ databases">
        <authorList>
            <person name="Xie B.-B."/>
            <person name="Rong J.-C."/>
            <person name="Qin Q.-L."/>
            <person name="Zhang Y.-Z."/>
        </authorList>
    </citation>
    <scope>NUCLEOTIDE SEQUENCE</scope>
    <source>
        <strain evidence="1">DSM 14585</strain>
    </source>
</reference>
<protein>
    <submittedName>
        <fullName evidence="1">Uncharacterized protein</fullName>
    </submittedName>
</protein>
<evidence type="ECO:0000313" key="1">
    <source>
        <dbReference type="EMBL" id="ATC81486.1"/>
    </source>
</evidence>
<organism evidence="1 2">
    <name type="scientific">Pseudoalteromonas agarivorans DSM 14585</name>
    <dbReference type="NCBI Taxonomy" id="1312369"/>
    <lineage>
        <taxon>Bacteria</taxon>
        <taxon>Pseudomonadati</taxon>
        <taxon>Pseudomonadota</taxon>
        <taxon>Gammaproteobacteria</taxon>
        <taxon>Alteromonadales</taxon>
        <taxon>Pseudoalteromonadaceae</taxon>
        <taxon>Pseudoalteromonas</taxon>
    </lineage>
</organism>
<dbReference type="Proteomes" id="UP000217277">
    <property type="component" value="Chromosome I"/>
</dbReference>
<name>A0ACA8DU61_9GAMM</name>
<evidence type="ECO:0000313" key="2">
    <source>
        <dbReference type="Proteomes" id="UP000217277"/>
    </source>
</evidence>
<gene>
    <name evidence="1" type="ORF">PAGA_a1007</name>
</gene>